<dbReference type="EnsemblMetazoa" id="GPPI042565-RA">
    <property type="protein sequence ID" value="GPPI042565-PA"/>
    <property type="gene ID" value="GPPI042565"/>
</dbReference>
<dbReference type="VEuPathDB" id="VectorBase:GPPI042565"/>
<dbReference type="EMBL" id="JXJN01021709">
    <property type="status" value="NOT_ANNOTATED_CDS"/>
    <property type="molecule type" value="Genomic_DNA"/>
</dbReference>
<reference evidence="2" key="1">
    <citation type="submission" date="2015-01" db="EMBL/GenBank/DDBJ databases">
        <authorList>
            <person name="Aksoy S."/>
            <person name="Warren W."/>
            <person name="Wilson R.K."/>
        </authorList>
    </citation>
    <scope>NUCLEOTIDE SEQUENCE [LARGE SCALE GENOMIC DNA]</scope>
    <source>
        <strain evidence="2">IAEA</strain>
    </source>
</reference>
<keyword evidence="2" id="KW-1185">Reference proteome</keyword>
<dbReference type="Proteomes" id="UP000092460">
    <property type="component" value="Unassembled WGS sequence"/>
</dbReference>
<evidence type="ECO:0000313" key="2">
    <source>
        <dbReference type="Proteomes" id="UP000092460"/>
    </source>
</evidence>
<dbReference type="AlphaFoldDB" id="A0A1B0BWD2"/>
<sequence length="54" mass="6598">MNETHLRLTRSSHPKCNQNLLRRFLAFNKFQFKRKLFAYEAFILQVEQMPLLKT</sequence>
<reference evidence="1" key="2">
    <citation type="submission" date="2020-05" db="UniProtKB">
        <authorList>
            <consortium name="EnsemblMetazoa"/>
        </authorList>
    </citation>
    <scope>IDENTIFICATION</scope>
    <source>
        <strain evidence="1">IAEA</strain>
    </source>
</reference>
<organism evidence="1 2">
    <name type="scientific">Glossina palpalis gambiensis</name>
    <dbReference type="NCBI Taxonomy" id="67801"/>
    <lineage>
        <taxon>Eukaryota</taxon>
        <taxon>Metazoa</taxon>
        <taxon>Ecdysozoa</taxon>
        <taxon>Arthropoda</taxon>
        <taxon>Hexapoda</taxon>
        <taxon>Insecta</taxon>
        <taxon>Pterygota</taxon>
        <taxon>Neoptera</taxon>
        <taxon>Endopterygota</taxon>
        <taxon>Diptera</taxon>
        <taxon>Brachycera</taxon>
        <taxon>Muscomorpha</taxon>
        <taxon>Hippoboscoidea</taxon>
        <taxon>Glossinidae</taxon>
        <taxon>Glossina</taxon>
    </lineage>
</organism>
<protein>
    <submittedName>
        <fullName evidence="1">Uncharacterized protein</fullName>
    </submittedName>
</protein>
<proteinExistence type="predicted"/>
<name>A0A1B0BWD2_9MUSC</name>
<evidence type="ECO:0000313" key="1">
    <source>
        <dbReference type="EnsemblMetazoa" id="GPPI042565-PA"/>
    </source>
</evidence>
<accession>A0A1B0BWD2</accession>